<dbReference type="RefSeq" id="WP_306863526.1">
    <property type="nucleotide sequence ID" value="NZ_JAUSRB010000002.1"/>
</dbReference>
<feature type="compositionally biased region" description="Low complexity" evidence="1">
    <location>
        <begin position="76"/>
        <end position="86"/>
    </location>
</feature>
<evidence type="ECO:0008006" key="4">
    <source>
        <dbReference type="Google" id="ProtNLM"/>
    </source>
</evidence>
<dbReference type="EMBL" id="JAUSRB010000002">
    <property type="protein sequence ID" value="MDP9864913.1"/>
    <property type="molecule type" value="Genomic_DNA"/>
</dbReference>
<protein>
    <recommendedName>
        <fullName evidence="4">WYL domain-containing protein</fullName>
    </recommendedName>
</protein>
<keyword evidence="3" id="KW-1185">Reference proteome</keyword>
<organism evidence="2 3">
    <name type="scientific">Streptosporangium brasiliense</name>
    <dbReference type="NCBI Taxonomy" id="47480"/>
    <lineage>
        <taxon>Bacteria</taxon>
        <taxon>Bacillati</taxon>
        <taxon>Actinomycetota</taxon>
        <taxon>Actinomycetes</taxon>
        <taxon>Streptosporangiales</taxon>
        <taxon>Streptosporangiaceae</taxon>
        <taxon>Streptosporangium</taxon>
    </lineage>
</organism>
<gene>
    <name evidence="2" type="ORF">J2S55_004179</name>
</gene>
<accession>A0ABT9R6N6</accession>
<name>A0ABT9R6N6_9ACTN</name>
<evidence type="ECO:0000313" key="2">
    <source>
        <dbReference type="EMBL" id="MDP9864913.1"/>
    </source>
</evidence>
<sequence>MTFQDLLRRLVILNIKTRNQLQARVARLRNLEPTIERATRTLANLKTNSPSEIRIRSGFVYQADAPPIDPSDRRAPAPIHRPPATRLISPTGSSLRLYLLALYEAHLHARPGQRPSNRRPVISYDAPGHGWVDLLAPRSNLTTGGPTNVAMSTADKKKRRIVSALKALAKDDIQLVHLPNQGKRVDTYEHFQLLHEAGLQAHADPVPYTIPSRRDDHFTLPAALFLNGWIHVLEDSELAFLMMLIHWREMTQTFQVKIPSDIRVLHYGIGKETYEAHRLLTRFGLVELEADPNRRSDGTVVNHKDADWNPLHQFRITASGLENPAVEMAIKGIQKELRGVIEVLRLADLS</sequence>
<reference evidence="2 3" key="1">
    <citation type="submission" date="2023-07" db="EMBL/GenBank/DDBJ databases">
        <title>Sequencing the genomes of 1000 actinobacteria strains.</title>
        <authorList>
            <person name="Klenk H.-P."/>
        </authorList>
    </citation>
    <scope>NUCLEOTIDE SEQUENCE [LARGE SCALE GENOMIC DNA]</scope>
    <source>
        <strain evidence="2 3">DSM 44109</strain>
    </source>
</reference>
<proteinExistence type="predicted"/>
<feature type="region of interest" description="Disordered" evidence="1">
    <location>
        <begin position="65"/>
        <end position="86"/>
    </location>
</feature>
<dbReference type="Proteomes" id="UP001230426">
    <property type="component" value="Unassembled WGS sequence"/>
</dbReference>
<comment type="caution">
    <text evidence="2">The sequence shown here is derived from an EMBL/GenBank/DDBJ whole genome shotgun (WGS) entry which is preliminary data.</text>
</comment>
<evidence type="ECO:0000313" key="3">
    <source>
        <dbReference type="Proteomes" id="UP001230426"/>
    </source>
</evidence>
<evidence type="ECO:0000256" key="1">
    <source>
        <dbReference type="SAM" id="MobiDB-lite"/>
    </source>
</evidence>